<sequence length="161" mass="17749">MRFQHTIEACNNAEDPVWYVVVAGDDAEEHAGTAAQYGREVLKNWIDDPGNWGDDAEPEITDEYGSPYLRVVVHFGDDEERDSQYPVATIGADDLEEPPAEIAAVEAARDAKLHARHLDYLADERLEEALHAARAAGHGANALARMLEGAVSRPVALRMMR</sequence>
<dbReference type="Proteomes" id="UP000176005">
    <property type="component" value="Unassembled WGS sequence"/>
</dbReference>
<keyword evidence="2" id="KW-1185">Reference proteome</keyword>
<reference evidence="1 2" key="1">
    <citation type="journal article" date="2016" name="Front. Microbiol.">
        <title>Comparative Genomics Analysis of Streptomyces Species Reveals Their Adaptation to the Marine Environment and Their Diversity at the Genomic Level.</title>
        <authorList>
            <person name="Tian X."/>
            <person name="Zhang Z."/>
            <person name="Yang T."/>
            <person name="Chen M."/>
            <person name="Li J."/>
            <person name="Chen F."/>
            <person name="Yang J."/>
            <person name="Li W."/>
            <person name="Zhang B."/>
            <person name="Zhang Z."/>
            <person name="Wu J."/>
            <person name="Zhang C."/>
            <person name="Long L."/>
            <person name="Xiao J."/>
        </authorList>
    </citation>
    <scope>NUCLEOTIDE SEQUENCE [LARGE SCALE GENOMIC DNA]</scope>
    <source>
        <strain evidence="1 2">SCSIO 10429</strain>
    </source>
</reference>
<comment type="caution">
    <text evidence="1">The sequence shown here is derived from an EMBL/GenBank/DDBJ whole genome shotgun (WGS) entry which is preliminary data.</text>
</comment>
<proteinExistence type="predicted"/>
<evidence type="ECO:0000313" key="1">
    <source>
        <dbReference type="EMBL" id="OEV10546.1"/>
    </source>
</evidence>
<protein>
    <submittedName>
        <fullName evidence="1">Uncharacterized protein</fullName>
    </submittedName>
</protein>
<dbReference type="AlphaFoldDB" id="A0A1E7L2X6"/>
<evidence type="ECO:0000313" key="2">
    <source>
        <dbReference type="Proteomes" id="UP000176005"/>
    </source>
</evidence>
<dbReference type="RefSeq" id="WP_070017728.1">
    <property type="nucleotide sequence ID" value="NZ_LJGW01000291.1"/>
</dbReference>
<organism evidence="1 2">
    <name type="scientific">Streptomyces nanshensis</name>
    <dbReference type="NCBI Taxonomy" id="518642"/>
    <lineage>
        <taxon>Bacteria</taxon>
        <taxon>Bacillati</taxon>
        <taxon>Actinomycetota</taxon>
        <taxon>Actinomycetes</taxon>
        <taxon>Kitasatosporales</taxon>
        <taxon>Streptomycetaceae</taxon>
        <taxon>Streptomyces</taxon>
    </lineage>
</organism>
<gene>
    <name evidence="1" type="ORF">AN218_16945</name>
</gene>
<accession>A0A1E7L2X6</accession>
<dbReference type="EMBL" id="LJGW01000291">
    <property type="protein sequence ID" value="OEV10546.1"/>
    <property type="molecule type" value="Genomic_DNA"/>
</dbReference>
<name>A0A1E7L2X6_9ACTN</name>